<keyword evidence="5" id="KW-1185">Reference proteome</keyword>
<name>A0A8S3RSI1_MYTED</name>
<evidence type="ECO:0000256" key="1">
    <source>
        <dbReference type="SAM" id="MobiDB-lite"/>
    </source>
</evidence>
<evidence type="ECO:0000256" key="3">
    <source>
        <dbReference type="SAM" id="SignalP"/>
    </source>
</evidence>
<keyword evidence="2" id="KW-1133">Transmembrane helix</keyword>
<dbReference type="AlphaFoldDB" id="A0A8S3RSI1"/>
<evidence type="ECO:0008006" key="6">
    <source>
        <dbReference type="Google" id="ProtNLM"/>
    </source>
</evidence>
<keyword evidence="3" id="KW-0732">Signal</keyword>
<feature type="compositionally biased region" description="Low complexity" evidence="1">
    <location>
        <begin position="337"/>
        <end position="347"/>
    </location>
</feature>
<dbReference type="Proteomes" id="UP000683360">
    <property type="component" value="Unassembled WGS sequence"/>
</dbReference>
<comment type="caution">
    <text evidence="4">The sequence shown here is derived from an EMBL/GenBank/DDBJ whole genome shotgun (WGS) entry which is preliminary data.</text>
</comment>
<feature type="region of interest" description="Disordered" evidence="1">
    <location>
        <begin position="446"/>
        <end position="479"/>
    </location>
</feature>
<feature type="region of interest" description="Disordered" evidence="1">
    <location>
        <begin position="337"/>
        <end position="369"/>
    </location>
</feature>
<sequence>MIFVDIVISVTILQFVEATLKNGWCEKYSKRSFKLQEDISIRESSHTRYPNCQWQIQFENATKLLMEVKIDQMPFNNIIEYGGFQGQKHTVKYDMLTIVEGDCNHGNATLSFSETVQTTTRSINAGSLCFQYKSESDSYTDNRLQLRVRLTVKEVKCRIDQIHTNSTMWCRTVCFPGNITRENCQMPSTKSNTNQLSTAKELQQTGKTSSFKSTSRPATTNSANKKMTELPETSTQAPFTTSVNNLAPTTTSVNNLAPITTSVNNLAPITTSVNNLAPITTSVNSLAPITTSVNNFSQKHTTGDILTTHYRNNVHLSSKTPIEPTTHTNIVVSIRSTSNTVSNRNNSPKPTLPPDLSKNHSCSNQYDKSSMTKEGKISYNLQTGLYISSTIAGVFTVTIIILLICCVKKTKDVEKLTTIMVHLSRSKAKVDHNKLHRIEMSGWSSVTSSLRPSLPPRPLDLPSIGDTKSHSEISPYRHSDEVYDNIGNIRRHEKSSGHESSTLNLLKQLSENTHTQCQGMDNDQLSTSSGRNHKEQSDDQRSIGSGVYIDNTSIKSNTYRQVHKFRN</sequence>
<evidence type="ECO:0000313" key="4">
    <source>
        <dbReference type="EMBL" id="CAG2209677.1"/>
    </source>
</evidence>
<feature type="compositionally biased region" description="Basic and acidic residues" evidence="1">
    <location>
        <begin position="532"/>
        <end position="541"/>
    </location>
</feature>
<keyword evidence="2" id="KW-0472">Membrane</keyword>
<keyword evidence="2" id="KW-0812">Transmembrane</keyword>
<feature type="region of interest" description="Disordered" evidence="1">
    <location>
        <begin position="185"/>
        <end position="236"/>
    </location>
</feature>
<protein>
    <recommendedName>
        <fullName evidence="6">CUB domain-containing protein</fullName>
    </recommendedName>
</protein>
<feature type="signal peptide" evidence="3">
    <location>
        <begin position="1"/>
        <end position="18"/>
    </location>
</feature>
<evidence type="ECO:0000256" key="2">
    <source>
        <dbReference type="SAM" id="Phobius"/>
    </source>
</evidence>
<dbReference type="OrthoDB" id="6110327at2759"/>
<feature type="compositionally biased region" description="Basic and acidic residues" evidence="1">
    <location>
        <begin position="467"/>
        <end position="479"/>
    </location>
</feature>
<accession>A0A8S3RSI1</accession>
<feature type="region of interest" description="Disordered" evidence="1">
    <location>
        <begin position="516"/>
        <end position="549"/>
    </location>
</feature>
<feature type="chain" id="PRO_5035848465" description="CUB domain-containing protein" evidence="3">
    <location>
        <begin position="19"/>
        <end position="567"/>
    </location>
</feature>
<dbReference type="EMBL" id="CAJPWZ010001208">
    <property type="protein sequence ID" value="CAG2209677.1"/>
    <property type="molecule type" value="Genomic_DNA"/>
</dbReference>
<organism evidence="4 5">
    <name type="scientific">Mytilus edulis</name>
    <name type="common">Blue mussel</name>
    <dbReference type="NCBI Taxonomy" id="6550"/>
    <lineage>
        <taxon>Eukaryota</taxon>
        <taxon>Metazoa</taxon>
        <taxon>Spiralia</taxon>
        <taxon>Lophotrochozoa</taxon>
        <taxon>Mollusca</taxon>
        <taxon>Bivalvia</taxon>
        <taxon>Autobranchia</taxon>
        <taxon>Pteriomorphia</taxon>
        <taxon>Mytilida</taxon>
        <taxon>Mytiloidea</taxon>
        <taxon>Mytilidae</taxon>
        <taxon>Mytilinae</taxon>
        <taxon>Mytilus</taxon>
    </lineage>
</organism>
<evidence type="ECO:0000313" key="5">
    <source>
        <dbReference type="Proteomes" id="UP000683360"/>
    </source>
</evidence>
<reference evidence="4" key="1">
    <citation type="submission" date="2021-03" db="EMBL/GenBank/DDBJ databases">
        <authorList>
            <person name="Bekaert M."/>
        </authorList>
    </citation>
    <scope>NUCLEOTIDE SEQUENCE</scope>
</reference>
<feature type="transmembrane region" description="Helical" evidence="2">
    <location>
        <begin position="385"/>
        <end position="407"/>
    </location>
</feature>
<feature type="compositionally biased region" description="Polar residues" evidence="1">
    <location>
        <begin position="516"/>
        <end position="530"/>
    </location>
</feature>
<feature type="compositionally biased region" description="Polar residues" evidence="1">
    <location>
        <begin position="359"/>
        <end position="369"/>
    </location>
</feature>
<gene>
    <name evidence="4" type="ORF">MEDL_23826</name>
</gene>
<proteinExistence type="predicted"/>